<sequence>MRLKEYQQRFEAYLLDEGGTLDADLLAGLHGGPALSAVEGLQIYHHAYGARLIEALRGDYPTIHHWLGDDEFDALARAYLRAHPSRHFSLRWLGAGLADFIETWLVAEQAAPLAELARLEWAFTLAFDAPDGEPLTLMQMAHLPAEDWPELRLALLPSVQRVSCQFNSLALWRAVKHGAEFPACQALARAELCLAWRRELVGQYRSLAKEETQALLGMVEQGWSFSELCEALGDPTLAAGWLKLWISEGLVERSG</sequence>
<proteinExistence type="predicted"/>
<evidence type="ECO:0000259" key="1">
    <source>
        <dbReference type="Pfam" id="PF09836"/>
    </source>
</evidence>
<evidence type="ECO:0000313" key="2">
    <source>
        <dbReference type="EMBL" id="MBT8768142.1"/>
    </source>
</evidence>
<gene>
    <name evidence="2" type="ORF">J7302_18705</name>
</gene>
<protein>
    <submittedName>
        <fullName evidence="2">DNA-binding domain-containing protein</fullName>
    </submittedName>
</protein>
<dbReference type="InterPro" id="IPR018640">
    <property type="entry name" value="DUF2063"/>
</dbReference>
<keyword evidence="2" id="KW-0238">DNA-binding</keyword>
<evidence type="ECO:0000313" key="3">
    <source>
        <dbReference type="Proteomes" id="UP001519667"/>
    </source>
</evidence>
<organism evidence="2 3">
    <name type="scientific">Metapseudomonas boanensis</name>
    <dbReference type="NCBI Taxonomy" id="2822138"/>
    <lineage>
        <taxon>Bacteria</taxon>
        <taxon>Pseudomonadati</taxon>
        <taxon>Pseudomonadota</taxon>
        <taxon>Gammaproteobacteria</taxon>
        <taxon>Pseudomonadales</taxon>
        <taxon>Pseudomonadaceae</taxon>
        <taxon>Metapseudomonas</taxon>
    </lineage>
</organism>
<dbReference type="RefSeq" id="WP_215378060.1">
    <property type="nucleotide sequence ID" value="NZ_JAGTIS010000011.1"/>
</dbReference>
<dbReference type="EMBL" id="JAGTIS010000011">
    <property type="protein sequence ID" value="MBT8768142.1"/>
    <property type="molecule type" value="Genomic_DNA"/>
</dbReference>
<name>A0ABS5XKD6_9GAMM</name>
<dbReference type="Pfam" id="PF09836">
    <property type="entry name" value="DUF2063"/>
    <property type="match status" value="1"/>
</dbReference>
<keyword evidence="3" id="KW-1185">Reference proteome</keyword>
<comment type="caution">
    <text evidence="2">The sequence shown here is derived from an EMBL/GenBank/DDBJ whole genome shotgun (WGS) entry which is preliminary data.</text>
</comment>
<dbReference type="InterPro" id="IPR044922">
    <property type="entry name" value="DUF2063_N_sf"/>
</dbReference>
<reference evidence="2 3" key="1">
    <citation type="submission" date="2021-04" db="EMBL/GenBank/DDBJ databases">
        <title>Pseudomonas boanensis sp. nov., a bacterium isolated from river water used for household purposes in Boane District, Mozambique.</title>
        <authorList>
            <person name="Nicklasson M."/>
            <person name="Martin-Rodriguez A.J."/>
            <person name="Thorell K."/>
            <person name="Neves L."/>
            <person name="Mussagy A."/>
            <person name="Rydberg H.A."/>
            <person name="Hernroth B."/>
            <person name="Svensson-Stadler L."/>
            <person name="Sjoling A."/>
        </authorList>
    </citation>
    <scope>NUCLEOTIDE SEQUENCE [LARGE SCALE GENOMIC DNA]</scope>
    <source>
        <strain evidence="2 3">DB1</strain>
    </source>
</reference>
<accession>A0ABS5XKD6</accession>
<dbReference type="GO" id="GO:0003677">
    <property type="term" value="F:DNA binding"/>
    <property type="evidence" value="ECO:0007669"/>
    <property type="project" value="UniProtKB-KW"/>
</dbReference>
<feature type="domain" description="Putative DNA-binding" evidence="1">
    <location>
        <begin position="5"/>
        <end position="101"/>
    </location>
</feature>
<dbReference type="Proteomes" id="UP001519667">
    <property type="component" value="Unassembled WGS sequence"/>
</dbReference>
<dbReference type="Gene3D" id="1.10.150.690">
    <property type="entry name" value="DUF2063"/>
    <property type="match status" value="1"/>
</dbReference>